<proteinExistence type="predicted"/>
<dbReference type="Proteomes" id="UP000675968">
    <property type="component" value="Unassembled WGS sequence"/>
</dbReference>
<evidence type="ECO:0000313" key="1">
    <source>
        <dbReference type="EMBL" id="MBS3061276.1"/>
    </source>
</evidence>
<name>A0A8T4LEE8_9ARCH</name>
<reference evidence="1" key="1">
    <citation type="submission" date="2021-03" db="EMBL/GenBank/DDBJ databases">
        <authorList>
            <person name="Jaffe A."/>
        </authorList>
    </citation>
    <scope>NUCLEOTIDE SEQUENCE</scope>
    <source>
        <strain evidence="1">RIFCSPLOWO2_01_FULL_AR10_48_17</strain>
    </source>
</reference>
<dbReference type="AlphaFoldDB" id="A0A8T4LEE8"/>
<accession>A0A8T4LEE8</accession>
<gene>
    <name evidence="1" type="ORF">J4215_01695</name>
</gene>
<evidence type="ECO:0000313" key="2">
    <source>
        <dbReference type="Proteomes" id="UP000675968"/>
    </source>
</evidence>
<sequence length="239" mass="27271">MKPARIPKSRPKGFQTRWEKKRILRDKKRINQGKKTLAEPLVLASPSERRAALAKGQMLSYNGPQKIELPLVITLNHESLVLQGAYRTPDSRILTLRFSPSHDLLSLYEFEMGPEPTERAIQPAWITAEPSLGHMEISRNLRGRGIGLKAASKAERTNRAIQQGHHQFRALNRFTPVFSKLHYALIEEGEFASVFFFKKGKHQPRDNLSAFHRIEAIDPKTGKARIFTFPISIKEESKV</sequence>
<reference evidence="1" key="2">
    <citation type="submission" date="2021-05" db="EMBL/GenBank/DDBJ databases">
        <title>Protein family content uncovers lineage relationships and bacterial pathway maintenance mechanisms in DPANN archaea.</title>
        <authorList>
            <person name="Castelle C.J."/>
            <person name="Meheust R."/>
            <person name="Jaffe A.L."/>
            <person name="Seitz K."/>
            <person name="Gong X."/>
            <person name="Baker B.J."/>
            <person name="Banfield J.F."/>
        </authorList>
    </citation>
    <scope>NUCLEOTIDE SEQUENCE</scope>
    <source>
        <strain evidence="1">RIFCSPLOWO2_01_FULL_AR10_48_17</strain>
    </source>
</reference>
<protein>
    <submittedName>
        <fullName evidence="1">Uncharacterized protein</fullName>
    </submittedName>
</protein>
<comment type="caution">
    <text evidence="1">The sequence shown here is derived from an EMBL/GenBank/DDBJ whole genome shotgun (WGS) entry which is preliminary data.</text>
</comment>
<dbReference type="EMBL" id="JAGVWC010000008">
    <property type="protein sequence ID" value="MBS3061276.1"/>
    <property type="molecule type" value="Genomic_DNA"/>
</dbReference>
<organism evidence="1 2">
    <name type="scientific">Candidatus Iainarchaeum sp</name>
    <dbReference type="NCBI Taxonomy" id="3101447"/>
    <lineage>
        <taxon>Archaea</taxon>
        <taxon>Candidatus Iainarchaeota</taxon>
        <taxon>Candidatus Iainarchaeia</taxon>
        <taxon>Candidatus Iainarchaeales</taxon>
        <taxon>Candidatus Iainarchaeaceae</taxon>
        <taxon>Candidatus Iainarchaeum</taxon>
    </lineage>
</organism>